<proteinExistence type="predicted"/>
<accession>A0A6J7ZEU3</accession>
<name>A0A6J7ZEU3_PLARU</name>
<protein>
    <submittedName>
        <fullName evidence="1">Uncharacterized protein</fullName>
    </submittedName>
</protein>
<gene>
    <name evidence="1" type="ORF">PLAN_10068</name>
</gene>
<keyword evidence="2" id="KW-1185">Reference proteome</keyword>
<dbReference type="Proteomes" id="UP000196521">
    <property type="component" value="Chromosome"/>
</dbReference>
<sequence>MINNLSRSQFVTNLAKKMTTNSDIITVIIKLTEIVISPTLMGWVKIVYRNCIIF</sequence>
<dbReference type="EMBL" id="CZCZ02000004">
    <property type="protein sequence ID" value="CAC5339924.1"/>
    <property type="molecule type" value="Genomic_DNA"/>
</dbReference>
<reference evidence="1" key="1">
    <citation type="submission" date="2020-05" db="EMBL/GenBank/DDBJ databases">
        <authorList>
            <consortium name="Genoscope - CEA"/>
            <person name="William W."/>
        </authorList>
    </citation>
    <scope>NUCLEOTIDE SEQUENCE [LARGE SCALE GENOMIC DNA]</scope>
    <source>
        <strain evidence="1">PCC 7821</strain>
    </source>
</reference>
<dbReference type="AlphaFoldDB" id="A0A6J7ZEU3"/>
<dbReference type="EMBL" id="LR812490">
    <property type="protein sequence ID" value="CAC5339924.1"/>
    <property type="molecule type" value="Genomic_DNA"/>
</dbReference>
<comment type="caution">
    <text evidence="1">The sequence shown here is derived from an EMBL/GenBank/DDBJ whole genome shotgun (WGS) entry which is preliminary data.</text>
</comment>
<evidence type="ECO:0000313" key="1">
    <source>
        <dbReference type="EMBL" id="CAC5339924.1"/>
    </source>
</evidence>
<organism evidence="1 2">
    <name type="scientific">Planktothrix rubescens CCAP 1459/22</name>
    <dbReference type="NCBI Taxonomy" id="329571"/>
    <lineage>
        <taxon>Bacteria</taxon>
        <taxon>Bacillati</taxon>
        <taxon>Cyanobacteriota</taxon>
        <taxon>Cyanophyceae</taxon>
        <taxon>Oscillatoriophycideae</taxon>
        <taxon>Oscillatoriales</taxon>
        <taxon>Microcoleaceae</taxon>
        <taxon>Planktothrix</taxon>
    </lineage>
</organism>
<evidence type="ECO:0000313" key="2">
    <source>
        <dbReference type="Proteomes" id="UP000196521"/>
    </source>
</evidence>